<organism evidence="4 5">
    <name type="scientific">Dysgonomonas termitidis</name>
    <dbReference type="NCBI Taxonomy" id="1516126"/>
    <lineage>
        <taxon>Bacteria</taxon>
        <taxon>Pseudomonadati</taxon>
        <taxon>Bacteroidota</taxon>
        <taxon>Bacteroidia</taxon>
        <taxon>Bacteroidales</taxon>
        <taxon>Dysgonomonadaceae</taxon>
        <taxon>Dysgonomonas</taxon>
    </lineage>
</organism>
<dbReference type="Pfam" id="PF19904">
    <property type="entry name" value="DUF6377"/>
    <property type="match status" value="1"/>
</dbReference>
<comment type="caution">
    <text evidence="4">The sequence shown here is derived from an EMBL/GenBank/DDBJ whole genome shotgun (WGS) entry which is preliminary data.</text>
</comment>
<reference evidence="5" key="1">
    <citation type="journal article" date="2019" name="Int. J. Syst. Evol. Microbiol.">
        <title>The Global Catalogue of Microorganisms (GCM) 10K type strain sequencing project: providing services to taxonomists for standard genome sequencing and annotation.</title>
        <authorList>
            <consortium name="The Broad Institute Genomics Platform"/>
            <consortium name="The Broad Institute Genome Sequencing Center for Infectious Disease"/>
            <person name="Wu L."/>
            <person name="Ma J."/>
        </authorList>
    </citation>
    <scope>NUCLEOTIDE SEQUENCE [LARGE SCALE GENOMIC DNA]</scope>
    <source>
        <strain evidence="5">CCUG 66188</strain>
    </source>
</reference>
<dbReference type="Proteomes" id="UP001596023">
    <property type="component" value="Unassembled WGS sequence"/>
</dbReference>
<dbReference type="RefSeq" id="WP_380001307.1">
    <property type="nucleotide sequence ID" value="NZ_JBHSGN010000156.1"/>
</dbReference>
<feature type="transmembrane region" description="Helical" evidence="2">
    <location>
        <begin position="331"/>
        <end position="351"/>
    </location>
</feature>
<evidence type="ECO:0000313" key="4">
    <source>
        <dbReference type="EMBL" id="MFC4676762.1"/>
    </source>
</evidence>
<sequence>MKKTLLILFCIIYNTTGYIYSKNKIDSLLKVLDKTISERPTYMKEKIQRIDSFKLKLNNSLSLDKIFRINEDIIAEYESFACDSAIAYIDKNIKIAEKLDNKEFLSQSKLKLSFVLSLSGSFTQALEELNSIEYKELPTHLKSMYCWTYIRYYENLIKYTDDPQYEKKYQIEKMHYRDTVMSFLGKGTDMYVKEEAFKFQDEGRYDEARQILSDIFSKQELRTHNYAMSAMSLALVYKYLKNSELEEMYLILAAITDTQLAVKENEALLALAINLYNKGDVNRAYNYIRAALDDANFYNSRFRNTMIARVQPIIEDTYLNKIEQQKRNLKAYAVIISLFVIVLAIALFFIYKQVKIVSRARKNLKAMNEKLASINHKLDEANLIKEKYIGYFMNQCGVYIDKLDDYRKNVNRKIKAGQIDELYNMTASNRSLEKDVEELYITFDKAFFKIYPNFVEEFNTLLKKEERYKLEKEQLNTELRIFALIRLGITDVNQIAVFLRYSIQTIYNYKSKVKGKAIIDSEYFEEEVKKIEVFSIKDNSI</sequence>
<keyword evidence="5" id="KW-1185">Reference proteome</keyword>
<keyword evidence="2" id="KW-0812">Transmembrane</keyword>
<evidence type="ECO:0000256" key="1">
    <source>
        <dbReference type="SAM" id="Coils"/>
    </source>
</evidence>
<protein>
    <submittedName>
        <fullName evidence="4">DUF6377 domain-containing protein</fullName>
    </submittedName>
</protein>
<name>A0ABV9L3C9_9BACT</name>
<proteinExistence type="predicted"/>
<keyword evidence="2" id="KW-1133">Transmembrane helix</keyword>
<dbReference type="EMBL" id="JBHSGN010000156">
    <property type="protein sequence ID" value="MFC4676762.1"/>
    <property type="molecule type" value="Genomic_DNA"/>
</dbReference>
<evidence type="ECO:0000313" key="5">
    <source>
        <dbReference type="Proteomes" id="UP001596023"/>
    </source>
</evidence>
<gene>
    <name evidence="4" type="ORF">ACFO6W_24060</name>
</gene>
<evidence type="ECO:0000256" key="2">
    <source>
        <dbReference type="SAM" id="Phobius"/>
    </source>
</evidence>
<feature type="coiled-coil region" evidence="1">
    <location>
        <begin position="357"/>
        <end position="384"/>
    </location>
</feature>
<keyword evidence="1" id="KW-0175">Coiled coil</keyword>
<feature type="domain" description="DUF6377" evidence="3">
    <location>
        <begin position="257"/>
        <end position="496"/>
    </location>
</feature>
<evidence type="ECO:0000259" key="3">
    <source>
        <dbReference type="Pfam" id="PF19904"/>
    </source>
</evidence>
<dbReference type="InterPro" id="IPR045957">
    <property type="entry name" value="DUF6377"/>
</dbReference>
<accession>A0ABV9L3C9</accession>
<keyword evidence="2" id="KW-0472">Membrane</keyword>